<dbReference type="PANTHER" id="PTHR15139:SF0">
    <property type="entry name" value="TUBULIN-SPECIFIC CHAPERONE C"/>
    <property type="match status" value="1"/>
</dbReference>
<evidence type="ECO:0000256" key="1">
    <source>
        <dbReference type="ARBA" id="ARBA00004496"/>
    </source>
</evidence>
<dbReference type="InterPro" id="IPR027684">
    <property type="entry name" value="TBCC"/>
</dbReference>
<accession>A0A1B9GS25</accession>
<keyword evidence="7" id="KW-1185">Reference proteome</keyword>
<dbReference type="InterPro" id="IPR016098">
    <property type="entry name" value="CAP/MinC_C"/>
</dbReference>
<evidence type="ECO:0000256" key="2">
    <source>
        <dbReference type="ARBA" id="ARBA00008848"/>
    </source>
</evidence>
<dbReference type="InterPro" id="IPR017901">
    <property type="entry name" value="C-CAP_CF_C-like"/>
</dbReference>
<dbReference type="GO" id="GO:0005737">
    <property type="term" value="C:cytoplasm"/>
    <property type="evidence" value="ECO:0007669"/>
    <property type="project" value="UniProtKB-SubCell"/>
</dbReference>
<proteinExistence type="inferred from homology"/>
<dbReference type="OrthoDB" id="194775at2759"/>
<name>A0A1B9GS25_9TREE</name>
<dbReference type="GO" id="GO:0007023">
    <property type="term" value="P:post-chaperonin tubulin folding pathway"/>
    <property type="evidence" value="ECO:0007669"/>
    <property type="project" value="InterPro"/>
</dbReference>
<gene>
    <name evidence="6" type="ORF">I316_04729</name>
</gene>
<dbReference type="InterPro" id="IPR012945">
    <property type="entry name" value="Tubulin-bd_cofactor_C_dom"/>
</dbReference>
<dbReference type="GO" id="GO:0007021">
    <property type="term" value="P:tubulin complex assembly"/>
    <property type="evidence" value="ECO:0007669"/>
    <property type="project" value="TreeGrafter"/>
</dbReference>
<dbReference type="Gene3D" id="1.20.58.1250">
    <property type="entry name" value="Tubulin Binding Cofactor C, N-terminal domain"/>
    <property type="match status" value="1"/>
</dbReference>
<dbReference type="PROSITE" id="PS51329">
    <property type="entry name" value="C_CAP_COFACTOR_C"/>
    <property type="match status" value="1"/>
</dbReference>
<dbReference type="AlphaFoldDB" id="A0A1B9GS25"/>
<dbReference type="Gene3D" id="2.160.20.70">
    <property type="match status" value="1"/>
</dbReference>
<dbReference type="EMBL" id="KI669504">
    <property type="protein sequence ID" value="OCF33655.1"/>
    <property type="molecule type" value="Genomic_DNA"/>
</dbReference>
<protein>
    <recommendedName>
        <fullName evidence="5">C-CAP/cofactor C-like domain-containing protein</fullName>
    </recommendedName>
</protein>
<dbReference type="InterPro" id="IPR038397">
    <property type="entry name" value="TBCC_N_sf"/>
</dbReference>
<dbReference type="Proteomes" id="UP000092666">
    <property type="component" value="Unassembled WGS sequence"/>
</dbReference>
<reference evidence="6 7" key="1">
    <citation type="submission" date="2013-07" db="EMBL/GenBank/DDBJ databases">
        <title>The Genome Sequence of Cryptococcus heveanensis BCC8398.</title>
        <authorList>
            <consortium name="The Broad Institute Genome Sequencing Platform"/>
            <person name="Cuomo C."/>
            <person name="Litvintseva A."/>
            <person name="Chen Y."/>
            <person name="Heitman J."/>
            <person name="Sun S."/>
            <person name="Springer D."/>
            <person name="Dromer F."/>
            <person name="Young S.K."/>
            <person name="Zeng Q."/>
            <person name="Gargeya S."/>
            <person name="Fitzgerald M."/>
            <person name="Abouelleil A."/>
            <person name="Alvarado L."/>
            <person name="Berlin A.M."/>
            <person name="Chapman S.B."/>
            <person name="Dewar J."/>
            <person name="Goldberg J."/>
            <person name="Griggs A."/>
            <person name="Gujja S."/>
            <person name="Hansen M."/>
            <person name="Howarth C."/>
            <person name="Imamovic A."/>
            <person name="Larimer J."/>
            <person name="McCowan C."/>
            <person name="Murphy C."/>
            <person name="Pearson M."/>
            <person name="Priest M."/>
            <person name="Roberts A."/>
            <person name="Saif S."/>
            <person name="Shea T."/>
            <person name="Sykes S."/>
            <person name="Wortman J."/>
            <person name="Nusbaum C."/>
            <person name="Birren B."/>
        </authorList>
    </citation>
    <scope>NUCLEOTIDE SEQUENCE [LARGE SCALE GENOMIC DNA]</scope>
    <source>
        <strain evidence="6 7">BCC8398</strain>
    </source>
</reference>
<reference evidence="7" key="2">
    <citation type="submission" date="2013-12" db="EMBL/GenBank/DDBJ databases">
        <title>Evolution of pathogenesis and genome organization in the Tremellales.</title>
        <authorList>
            <person name="Cuomo C."/>
            <person name="Litvintseva A."/>
            <person name="Heitman J."/>
            <person name="Chen Y."/>
            <person name="Sun S."/>
            <person name="Springer D."/>
            <person name="Dromer F."/>
            <person name="Young S."/>
            <person name="Zeng Q."/>
            <person name="Chapman S."/>
            <person name="Gujja S."/>
            <person name="Saif S."/>
            <person name="Birren B."/>
        </authorList>
    </citation>
    <scope>NUCLEOTIDE SEQUENCE [LARGE SCALE GENOMIC DNA]</scope>
    <source>
        <strain evidence="7">BCC8398</strain>
    </source>
</reference>
<dbReference type="STRING" id="1296120.A0A1B9GS25"/>
<feature type="compositionally biased region" description="Low complexity" evidence="4">
    <location>
        <begin position="101"/>
        <end position="118"/>
    </location>
</feature>
<dbReference type="PANTHER" id="PTHR15139">
    <property type="entry name" value="TUBULIN FOLDING COFACTOR C"/>
    <property type="match status" value="1"/>
</dbReference>
<evidence type="ECO:0000259" key="5">
    <source>
        <dbReference type="PROSITE" id="PS51329"/>
    </source>
</evidence>
<comment type="subcellular location">
    <subcellularLocation>
        <location evidence="1">Cytoplasm</location>
    </subcellularLocation>
</comment>
<sequence length="364" mass="38730">MSSGISTSQAAEFHASFQAEKGAIQRILETDTNPPLVELRRRITSLRAAVDGILSSIPLYDRGRYEKQLAELEAKISSTRATERPKTKFSFAKSISSSTTKPKAGSAPSSSSALPKPGAEVEAESTSQSSSISNAGESSTSLSTYTISNMRGKVVRPPTLPEGTTTYTLSLSALEDCVIDLRPQHATDPRHANLDDHAGGSERFGPKLTAIHGKGLKKCLLIAPIVGGSALLDEVEGCVLILGAQQFRIHSSSHATILLHVASLPVIEYSNNLTFGGYPSVLLPPHASLSENPGSEHPISESKHAQVQDFDWVRSGPSPNWRLATGDPDSPSQMITADLVDRIAGISDEDVKGILDKVTPKSSD</sequence>
<feature type="region of interest" description="Disordered" evidence="4">
    <location>
        <begin position="79"/>
        <end position="139"/>
    </location>
</feature>
<organism evidence="6 7">
    <name type="scientific">Kwoniella heveanensis BCC8398</name>
    <dbReference type="NCBI Taxonomy" id="1296120"/>
    <lineage>
        <taxon>Eukaryota</taxon>
        <taxon>Fungi</taxon>
        <taxon>Dikarya</taxon>
        <taxon>Basidiomycota</taxon>
        <taxon>Agaricomycotina</taxon>
        <taxon>Tremellomycetes</taxon>
        <taxon>Tremellales</taxon>
        <taxon>Cryptococcaceae</taxon>
        <taxon>Kwoniella</taxon>
    </lineage>
</organism>
<evidence type="ECO:0000256" key="4">
    <source>
        <dbReference type="SAM" id="MobiDB-lite"/>
    </source>
</evidence>
<evidence type="ECO:0000313" key="7">
    <source>
        <dbReference type="Proteomes" id="UP000092666"/>
    </source>
</evidence>
<comment type="similarity">
    <text evidence="2">Belongs to the TBCC family.</text>
</comment>
<evidence type="ECO:0000313" key="6">
    <source>
        <dbReference type="EMBL" id="OCF33655.1"/>
    </source>
</evidence>
<keyword evidence="3" id="KW-0963">Cytoplasm</keyword>
<feature type="domain" description="C-CAP/cofactor C-like" evidence="5">
    <location>
        <begin position="157"/>
        <end position="312"/>
    </location>
</feature>
<dbReference type="Pfam" id="PF07986">
    <property type="entry name" value="TBCC"/>
    <property type="match status" value="1"/>
</dbReference>
<evidence type="ECO:0000256" key="3">
    <source>
        <dbReference type="ARBA" id="ARBA00022490"/>
    </source>
</evidence>